<reference evidence="2 3" key="1">
    <citation type="submission" date="2016-10" db="EMBL/GenBank/DDBJ databases">
        <title>Draft genome sequence of strain LCT isolated from the Shenzhou X spacecraft of China.</title>
        <authorList>
            <person name="Huang B."/>
        </authorList>
    </citation>
    <scope>NUCLEOTIDE SEQUENCE [LARGE SCALE GENOMIC DNA]</scope>
    <source>
        <strain evidence="2 3">LCT-H5</strain>
    </source>
</reference>
<dbReference type="Pfam" id="PF16242">
    <property type="entry name" value="Pyrid_ox_like"/>
    <property type="match status" value="1"/>
</dbReference>
<proteinExistence type="predicted"/>
<dbReference type="SUPFAM" id="SSF50475">
    <property type="entry name" value="FMN-binding split barrel"/>
    <property type="match status" value="1"/>
</dbReference>
<dbReference type="InterPro" id="IPR012349">
    <property type="entry name" value="Split_barrel_FMN-bd"/>
</dbReference>
<evidence type="ECO:0000259" key="1">
    <source>
        <dbReference type="Pfam" id="PF16242"/>
    </source>
</evidence>
<dbReference type="EMBL" id="MODZ01000005">
    <property type="protein sequence ID" value="OIJ36080.1"/>
    <property type="molecule type" value="Genomic_DNA"/>
</dbReference>
<dbReference type="AlphaFoldDB" id="A0A1S2N091"/>
<dbReference type="PANTHER" id="PTHR34818">
    <property type="entry name" value="PROTEIN BLI-3"/>
    <property type="match status" value="1"/>
</dbReference>
<dbReference type="Proteomes" id="UP000179540">
    <property type="component" value="Unassembled WGS sequence"/>
</dbReference>
<dbReference type="InterPro" id="IPR038725">
    <property type="entry name" value="YdaG_split_barrel_FMN-bd"/>
</dbReference>
<dbReference type="Gene3D" id="2.30.110.10">
    <property type="entry name" value="Electron Transport, Fmn-binding Protein, Chain A"/>
    <property type="match status" value="1"/>
</dbReference>
<feature type="domain" description="General stress protein FMN-binding split barrel" evidence="1">
    <location>
        <begin position="9"/>
        <end position="150"/>
    </location>
</feature>
<dbReference type="RefSeq" id="WP_075514687.1">
    <property type="nucleotide sequence ID" value="NZ_MODZ01000005.1"/>
</dbReference>
<dbReference type="InterPro" id="IPR052917">
    <property type="entry name" value="Stress-Dev_Protein"/>
</dbReference>
<protein>
    <submittedName>
        <fullName evidence="2">General stress protein</fullName>
    </submittedName>
</protein>
<evidence type="ECO:0000313" key="2">
    <source>
        <dbReference type="EMBL" id="OIJ36080.1"/>
    </source>
</evidence>
<evidence type="ECO:0000313" key="3">
    <source>
        <dbReference type="Proteomes" id="UP000179540"/>
    </source>
</evidence>
<gene>
    <name evidence="2" type="ORF">BK826_05165</name>
</gene>
<dbReference type="OrthoDB" id="1432662at2"/>
<dbReference type="PANTHER" id="PTHR34818:SF1">
    <property type="entry name" value="PROTEIN BLI-3"/>
    <property type="match status" value="1"/>
</dbReference>
<comment type="caution">
    <text evidence="2">The sequence shown here is derived from an EMBL/GenBank/DDBJ whole genome shotgun (WGS) entry which is preliminary data.</text>
</comment>
<sequence length="160" mass="17479">MAEELTRADIVEIMRGERFVMMTSVAADGTLQSYPMTPQEVTEEAVVRFFIGLQGDQAENLRKNGQVNLAFAEAGSWLSVSGTVEFEEDRATIERLWNDAAGAWFEHGKEDPNLGVLRFEGESAQFWGQPGGRAKALGAILKAKVTGQRPQGSSETVELG</sequence>
<name>A0A1S2N091_9MICC</name>
<accession>A0A1S2N091</accession>
<organism evidence="2 3">
    <name type="scientific">Rothia kristinae</name>
    <dbReference type="NCBI Taxonomy" id="37923"/>
    <lineage>
        <taxon>Bacteria</taxon>
        <taxon>Bacillati</taxon>
        <taxon>Actinomycetota</taxon>
        <taxon>Actinomycetes</taxon>
        <taxon>Micrococcales</taxon>
        <taxon>Micrococcaceae</taxon>
        <taxon>Rothia</taxon>
    </lineage>
</organism>